<dbReference type="EMBL" id="CP036426">
    <property type="protein sequence ID" value="QDV38478.1"/>
    <property type="molecule type" value="Genomic_DNA"/>
</dbReference>
<evidence type="ECO:0000256" key="3">
    <source>
        <dbReference type="ARBA" id="ARBA00022670"/>
    </source>
</evidence>
<evidence type="ECO:0000256" key="1">
    <source>
        <dbReference type="ARBA" id="ARBA00004651"/>
    </source>
</evidence>
<keyword evidence="10" id="KW-0472">Membrane</keyword>
<dbReference type="RefSeq" id="WP_145276996.1">
    <property type="nucleotide sequence ID" value="NZ_CP036426.1"/>
</dbReference>
<dbReference type="GO" id="GO:0005886">
    <property type="term" value="C:plasma membrane"/>
    <property type="evidence" value="ECO:0007669"/>
    <property type="project" value="UniProtKB-SubCell"/>
</dbReference>
<evidence type="ECO:0000259" key="12">
    <source>
        <dbReference type="Pfam" id="PF01435"/>
    </source>
</evidence>
<evidence type="ECO:0000256" key="8">
    <source>
        <dbReference type="ARBA" id="ARBA00022989"/>
    </source>
</evidence>
<dbReference type="GO" id="GO:0046872">
    <property type="term" value="F:metal ion binding"/>
    <property type="evidence" value="ECO:0007669"/>
    <property type="project" value="UniProtKB-KW"/>
</dbReference>
<keyword evidence="13" id="KW-0346">Stress response</keyword>
<dbReference type="Pfam" id="PF01435">
    <property type="entry name" value="Peptidase_M48"/>
    <property type="match status" value="1"/>
</dbReference>
<dbReference type="GO" id="GO:0006508">
    <property type="term" value="P:proteolysis"/>
    <property type="evidence" value="ECO:0007669"/>
    <property type="project" value="UniProtKB-KW"/>
</dbReference>
<proteinExistence type="inferred from homology"/>
<evidence type="ECO:0000256" key="6">
    <source>
        <dbReference type="ARBA" id="ARBA00022801"/>
    </source>
</evidence>
<keyword evidence="9 11" id="KW-0482">Metalloprotease</keyword>
<dbReference type="InterPro" id="IPR001915">
    <property type="entry name" value="Peptidase_M48"/>
</dbReference>
<dbReference type="AlphaFoldDB" id="A0A518HC90"/>
<keyword evidence="6 11" id="KW-0378">Hydrolase</keyword>
<dbReference type="KEGG" id="tpla:ElP_64330"/>
<keyword evidence="2" id="KW-1003">Cell membrane</keyword>
<evidence type="ECO:0000256" key="2">
    <source>
        <dbReference type="ARBA" id="ARBA00022475"/>
    </source>
</evidence>
<reference evidence="13 14" key="1">
    <citation type="submission" date="2019-02" db="EMBL/GenBank/DDBJ databases">
        <title>Deep-cultivation of Planctomycetes and their phenomic and genomic characterization uncovers novel biology.</title>
        <authorList>
            <person name="Wiegand S."/>
            <person name="Jogler M."/>
            <person name="Boedeker C."/>
            <person name="Pinto D."/>
            <person name="Vollmers J."/>
            <person name="Rivas-Marin E."/>
            <person name="Kohn T."/>
            <person name="Peeters S.H."/>
            <person name="Heuer A."/>
            <person name="Rast P."/>
            <person name="Oberbeckmann S."/>
            <person name="Bunk B."/>
            <person name="Jeske O."/>
            <person name="Meyerdierks A."/>
            <person name="Storesund J.E."/>
            <person name="Kallscheuer N."/>
            <person name="Luecker S."/>
            <person name="Lage O.M."/>
            <person name="Pohl T."/>
            <person name="Merkel B.J."/>
            <person name="Hornburger P."/>
            <person name="Mueller R.-W."/>
            <person name="Bruemmer F."/>
            <person name="Labrenz M."/>
            <person name="Spormann A.M."/>
            <person name="Op den Camp H."/>
            <person name="Overmann J."/>
            <person name="Amann R."/>
            <person name="Jetten M.S.M."/>
            <person name="Mascher T."/>
            <person name="Medema M.H."/>
            <person name="Devos D.P."/>
            <person name="Kaster A.-K."/>
            <person name="Ovreas L."/>
            <person name="Rohde M."/>
            <person name="Galperin M.Y."/>
            <person name="Jogler C."/>
        </authorList>
    </citation>
    <scope>NUCLEOTIDE SEQUENCE [LARGE SCALE GENOMIC DNA]</scope>
    <source>
        <strain evidence="13 14">ElP</strain>
    </source>
</reference>
<dbReference type="OrthoDB" id="9789270at2"/>
<dbReference type="Proteomes" id="UP000317835">
    <property type="component" value="Chromosome"/>
</dbReference>
<dbReference type="PANTHER" id="PTHR43221:SF1">
    <property type="entry name" value="PROTEASE HTPX"/>
    <property type="match status" value="1"/>
</dbReference>
<comment type="subcellular location">
    <subcellularLocation>
        <location evidence="1">Cell membrane</location>
        <topology evidence="1">Multi-pass membrane protein</topology>
    </subcellularLocation>
</comment>
<evidence type="ECO:0000256" key="10">
    <source>
        <dbReference type="ARBA" id="ARBA00023136"/>
    </source>
</evidence>
<dbReference type="PANTHER" id="PTHR43221">
    <property type="entry name" value="PROTEASE HTPX"/>
    <property type="match status" value="1"/>
</dbReference>
<sequence length="365" mass="38506">MGGADVDREAGPTIGGLGLHLRGLGLGAVELAFPIGNTLGAWAMLAVGGFVPVLGGWLDDRVGCWADVVSRLGGVCPSTIVGDPDADHGPVLGRADAPELFDEVRALARHAGARPPGQLRLSYLPCCGATAWGRNGRALLIGLPLLSVLNRIELRAVLAHELAHLARGDATHSARSARFVEALGRAIETAPRGSISPLRGWAHLCLGLGSRLLSPIARGQEARADRFAAGVAGGDATASALVKVALVQPMFREVLGHYDPRSSPGLPNLYAYFRSFWQRLPEPLLVAMRHRLLSDSPGRSDAAHPALIDRLTIVQSYPNRSCSPVDLSPAESVLGDPLSLEQMLHNRLFGLAPMPGPSIFHRAGS</sequence>
<comment type="similarity">
    <text evidence="11">Belongs to the peptidase M48 family.</text>
</comment>
<accession>A0A518HC90</accession>
<dbReference type="CDD" id="cd07328">
    <property type="entry name" value="M48_Ste24p_like"/>
    <property type="match status" value="1"/>
</dbReference>
<evidence type="ECO:0000256" key="9">
    <source>
        <dbReference type="ARBA" id="ARBA00023049"/>
    </source>
</evidence>
<name>A0A518HC90_9BACT</name>
<keyword evidence="8" id="KW-1133">Transmembrane helix</keyword>
<gene>
    <name evidence="13" type="ORF">ElP_64330</name>
</gene>
<comment type="cofactor">
    <cofactor evidence="11">
        <name>Zn(2+)</name>
        <dbReference type="ChEBI" id="CHEBI:29105"/>
    </cofactor>
    <text evidence="11">Binds 1 zinc ion per subunit.</text>
</comment>
<dbReference type="Gene3D" id="3.30.2010.10">
    <property type="entry name" value="Metalloproteases ('zincins'), catalytic domain"/>
    <property type="match status" value="1"/>
</dbReference>
<evidence type="ECO:0000313" key="14">
    <source>
        <dbReference type="Proteomes" id="UP000317835"/>
    </source>
</evidence>
<evidence type="ECO:0000256" key="11">
    <source>
        <dbReference type="RuleBase" id="RU003983"/>
    </source>
</evidence>
<dbReference type="GO" id="GO:0004222">
    <property type="term" value="F:metalloendopeptidase activity"/>
    <property type="evidence" value="ECO:0007669"/>
    <property type="project" value="InterPro"/>
</dbReference>
<protein>
    <submittedName>
        <fullName evidence="13">Heat shock protein HtpX</fullName>
    </submittedName>
</protein>
<keyword evidence="4" id="KW-0812">Transmembrane</keyword>
<keyword evidence="5" id="KW-0479">Metal-binding</keyword>
<feature type="domain" description="Peptidase M48" evidence="12">
    <location>
        <begin position="98"/>
        <end position="311"/>
    </location>
</feature>
<dbReference type="InterPro" id="IPR050083">
    <property type="entry name" value="HtpX_protease"/>
</dbReference>
<keyword evidence="14" id="KW-1185">Reference proteome</keyword>
<evidence type="ECO:0000256" key="7">
    <source>
        <dbReference type="ARBA" id="ARBA00022833"/>
    </source>
</evidence>
<evidence type="ECO:0000256" key="5">
    <source>
        <dbReference type="ARBA" id="ARBA00022723"/>
    </source>
</evidence>
<evidence type="ECO:0000313" key="13">
    <source>
        <dbReference type="EMBL" id="QDV38478.1"/>
    </source>
</evidence>
<keyword evidence="7 11" id="KW-0862">Zinc</keyword>
<keyword evidence="3 11" id="KW-0645">Protease</keyword>
<evidence type="ECO:0000256" key="4">
    <source>
        <dbReference type="ARBA" id="ARBA00022692"/>
    </source>
</evidence>
<organism evidence="13 14">
    <name type="scientific">Tautonia plasticadhaerens</name>
    <dbReference type="NCBI Taxonomy" id="2527974"/>
    <lineage>
        <taxon>Bacteria</taxon>
        <taxon>Pseudomonadati</taxon>
        <taxon>Planctomycetota</taxon>
        <taxon>Planctomycetia</taxon>
        <taxon>Isosphaerales</taxon>
        <taxon>Isosphaeraceae</taxon>
        <taxon>Tautonia</taxon>
    </lineage>
</organism>